<gene>
    <name evidence="2" type="ORF">MGAL_10B053897</name>
</gene>
<reference evidence="2" key="1">
    <citation type="submission" date="2018-11" db="EMBL/GenBank/DDBJ databases">
        <authorList>
            <person name="Alioto T."/>
            <person name="Alioto T."/>
        </authorList>
    </citation>
    <scope>NUCLEOTIDE SEQUENCE</scope>
</reference>
<dbReference type="EMBL" id="UYJE01007859">
    <property type="protein sequence ID" value="VDI58607.1"/>
    <property type="molecule type" value="Genomic_DNA"/>
</dbReference>
<keyword evidence="3" id="KW-1185">Reference proteome</keyword>
<accession>A0A8B6G4T6</accession>
<dbReference type="OrthoDB" id="6205933at2759"/>
<sequence length="421" mass="49143">MDLPCVQDRESPSISEANSLDDICFPTDEHEDDNISSPSSSFSSQNKRRRLSPRLNYNNYVSNSKYHIPQFVSSWKLYHAERLHIFYSKCYTETPNDLLNLLDKTIEPFSHQQKYYIERIKSFLKFESCEPGVSRSRSSVFLRDIYIRLEPVFGEIIKELRSIFEGGYKAKNSNPDYYHIDVLASYRVFEFIEELSILLKLFQDKYNQLQEVAETYYYIPLCQSFAQMCHLKVQYGRPTKWINLADQKIVSSVPDLCFFQKGKQLDDLVLSKSQILVSVVEVKKDSRQKCEEPPIKIGKCSDEKDEGSCRPEILKDLTESVLGQHAGELLLEIRRKDHVTKVENGVKKFMKPGMVVDGTKVYFTILKMSDNHIEELEKKKKYDDSIDEATIYYAKPLDLIFKEDRDILIDSFMMLNNIDFS</sequence>
<protein>
    <submittedName>
        <fullName evidence="2">Uncharacterized protein</fullName>
    </submittedName>
</protein>
<comment type="caution">
    <text evidence="2">The sequence shown here is derived from an EMBL/GenBank/DDBJ whole genome shotgun (WGS) entry which is preliminary data.</text>
</comment>
<evidence type="ECO:0000256" key="1">
    <source>
        <dbReference type="SAM" id="MobiDB-lite"/>
    </source>
</evidence>
<proteinExistence type="predicted"/>
<dbReference type="AlphaFoldDB" id="A0A8B6G4T6"/>
<dbReference type="Proteomes" id="UP000596742">
    <property type="component" value="Unassembled WGS sequence"/>
</dbReference>
<feature type="region of interest" description="Disordered" evidence="1">
    <location>
        <begin position="1"/>
        <end position="20"/>
    </location>
</feature>
<evidence type="ECO:0000313" key="2">
    <source>
        <dbReference type="EMBL" id="VDI58607.1"/>
    </source>
</evidence>
<evidence type="ECO:0000313" key="3">
    <source>
        <dbReference type="Proteomes" id="UP000596742"/>
    </source>
</evidence>
<feature type="region of interest" description="Disordered" evidence="1">
    <location>
        <begin position="29"/>
        <end position="50"/>
    </location>
</feature>
<organism evidence="2 3">
    <name type="scientific">Mytilus galloprovincialis</name>
    <name type="common">Mediterranean mussel</name>
    <dbReference type="NCBI Taxonomy" id="29158"/>
    <lineage>
        <taxon>Eukaryota</taxon>
        <taxon>Metazoa</taxon>
        <taxon>Spiralia</taxon>
        <taxon>Lophotrochozoa</taxon>
        <taxon>Mollusca</taxon>
        <taxon>Bivalvia</taxon>
        <taxon>Autobranchia</taxon>
        <taxon>Pteriomorphia</taxon>
        <taxon>Mytilida</taxon>
        <taxon>Mytiloidea</taxon>
        <taxon>Mytilidae</taxon>
        <taxon>Mytilinae</taxon>
        <taxon>Mytilus</taxon>
    </lineage>
</organism>
<name>A0A8B6G4T6_MYTGA</name>